<protein>
    <submittedName>
        <fullName evidence="5">Type IV leader peptidase family protein</fullName>
    </submittedName>
</protein>
<dbReference type="Proteomes" id="UP000228531">
    <property type="component" value="Unassembled WGS sequence"/>
</dbReference>
<sequence length="212" mass="22102">MITGGTLLSLAAIAAVSFAVMAGPFMLATRAGLRLIMPASDVKRWQGPVAMGLRSGAVMASLACAFVLGPVATGMVAVLILLLLLAGLDLAWRWLPFEWTLPLLALAFAMAAFEGNLGAALTGMAVGGGMLFALQLYFRLARGVTALGTGDIWLAAGLGTLSGMPVILYILTLAALSGLLGAGFARFRTTRQRYGVAFGTHLSLAYFIFLLF</sequence>
<dbReference type="EMBL" id="PGTY01000003">
    <property type="protein sequence ID" value="PJI84928.1"/>
    <property type="molecule type" value="Genomic_DNA"/>
</dbReference>
<comment type="similarity">
    <text evidence="1 2">Belongs to the peptidase A24 family.</text>
</comment>
<feature type="transmembrane region" description="Helical" evidence="3">
    <location>
        <begin position="94"/>
        <end position="113"/>
    </location>
</feature>
<dbReference type="InterPro" id="IPR000045">
    <property type="entry name" value="Prepilin_IV_endopep_pep"/>
</dbReference>
<dbReference type="InterPro" id="IPR014032">
    <property type="entry name" value="Peptidase_A24A_bac"/>
</dbReference>
<dbReference type="PANTHER" id="PTHR30487">
    <property type="entry name" value="TYPE 4 PREPILIN-LIKE PROTEINS LEADER PEPTIDE-PROCESSING ENZYME"/>
    <property type="match status" value="1"/>
</dbReference>
<accession>A0A2M8W1Z5</accession>
<keyword evidence="6" id="KW-1185">Reference proteome</keyword>
<feature type="transmembrane region" description="Helical" evidence="3">
    <location>
        <begin position="152"/>
        <end position="182"/>
    </location>
</feature>
<feature type="transmembrane region" description="Helical" evidence="3">
    <location>
        <begin position="6"/>
        <end position="27"/>
    </location>
</feature>
<dbReference type="GO" id="GO:0004190">
    <property type="term" value="F:aspartic-type endopeptidase activity"/>
    <property type="evidence" value="ECO:0007669"/>
    <property type="project" value="InterPro"/>
</dbReference>
<feature type="domain" description="Prepilin type IV endopeptidase peptidase" evidence="4">
    <location>
        <begin position="77"/>
        <end position="180"/>
    </location>
</feature>
<name>A0A2M8W1Z5_9RHOB</name>
<dbReference type="GO" id="GO:0005886">
    <property type="term" value="C:plasma membrane"/>
    <property type="evidence" value="ECO:0007669"/>
    <property type="project" value="TreeGrafter"/>
</dbReference>
<gene>
    <name evidence="5" type="ORF">BC777_2921</name>
</gene>
<feature type="transmembrane region" description="Helical" evidence="3">
    <location>
        <begin position="120"/>
        <end position="140"/>
    </location>
</feature>
<feature type="transmembrane region" description="Helical" evidence="3">
    <location>
        <begin position="60"/>
        <end position="88"/>
    </location>
</feature>
<dbReference type="GO" id="GO:0006465">
    <property type="term" value="P:signal peptide processing"/>
    <property type="evidence" value="ECO:0007669"/>
    <property type="project" value="TreeGrafter"/>
</dbReference>
<feature type="transmembrane region" description="Helical" evidence="3">
    <location>
        <begin position="194"/>
        <end position="211"/>
    </location>
</feature>
<dbReference type="PRINTS" id="PR00864">
    <property type="entry name" value="PREPILNPTASE"/>
</dbReference>
<keyword evidence="3" id="KW-0812">Transmembrane</keyword>
<dbReference type="RefSeq" id="WP_100368890.1">
    <property type="nucleotide sequence ID" value="NZ_PGTY01000003.1"/>
</dbReference>
<evidence type="ECO:0000256" key="3">
    <source>
        <dbReference type="SAM" id="Phobius"/>
    </source>
</evidence>
<dbReference type="OrthoDB" id="9789291at2"/>
<proteinExistence type="inferred from homology"/>
<evidence type="ECO:0000256" key="2">
    <source>
        <dbReference type="RuleBase" id="RU003793"/>
    </source>
</evidence>
<dbReference type="PANTHER" id="PTHR30487:SF0">
    <property type="entry name" value="PREPILIN LEADER PEPTIDASE_N-METHYLTRANSFERASE-RELATED"/>
    <property type="match status" value="1"/>
</dbReference>
<evidence type="ECO:0000313" key="5">
    <source>
        <dbReference type="EMBL" id="PJI84928.1"/>
    </source>
</evidence>
<keyword evidence="3" id="KW-0472">Membrane</keyword>
<evidence type="ECO:0000313" key="6">
    <source>
        <dbReference type="Proteomes" id="UP000228531"/>
    </source>
</evidence>
<keyword evidence="3" id="KW-1133">Transmembrane helix</keyword>
<dbReference type="Pfam" id="PF01478">
    <property type="entry name" value="Peptidase_A24"/>
    <property type="match status" value="1"/>
</dbReference>
<dbReference type="AlphaFoldDB" id="A0A2M8W1Z5"/>
<evidence type="ECO:0000259" key="4">
    <source>
        <dbReference type="Pfam" id="PF01478"/>
    </source>
</evidence>
<evidence type="ECO:0000256" key="1">
    <source>
        <dbReference type="ARBA" id="ARBA00005801"/>
    </source>
</evidence>
<comment type="caution">
    <text evidence="5">The sequence shown here is derived from an EMBL/GenBank/DDBJ whole genome shotgun (WGS) entry which is preliminary data.</text>
</comment>
<reference evidence="5 6" key="1">
    <citation type="submission" date="2017-11" db="EMBL/GenBank/DDBJ databases">
        <title>Genomic Encyclopedia of Archaeal and Bacterial Type Strains, Phase II (KMG-II): From Individual Species to Whole Genera.</title>
        <authorList>
            <person name="Goeker M."/>
        </authorList>
    </citation>
    <scope>NUCLEOTIDE SEQUENCE [LARGE SCALE GENOMIC DNA]</scope>
    <source>
        <strain evidence="5 6">DSM 29128</strain>
    </source>
</reference>
<dbReference type="InterPro" id="IPR050882">
    <property type="entry name" value="Prepilin_peptidase/N-MTase"/>
</dbReference>
<organism evidence="5 6">
    <name type="scientific">Yoonia maricola</name>
    <dbReference type="NCBI Taxonomy" id="420999"/>
    <lineage>
        <taxon>Bacteria</taxon>
        <taxon>Pseudomonadati</taxon>
        <taxon>Pseudomonadota</taxon>
        <taxon>Alphaproteobacteria</taxon>
        <taxon>Rhodobacterales</taxon>
        <taxon>Paracoccaceae</taxon>
        <taxon>Yoonia</taxon>
    </lineage>
</organism>